<evidence type="ECO:0000313" key="2">
    <source>
        <dbReference type="EMBL" id="CAB4920298.1"/>
    </source>
</evidence>
<name>A0A6J7HLS7_9ZZZZ</name>
<protein>
    <submittedName>
        <fullName evidence="2">Unannotated protein</fullName>
    </submittedName>
</protein>
<dbReference type="PROSITE" id="PS51257">
    <property type="entry name" value="PROKAR_LIPOPROTEIN"/>
    <property type="match status" value="1"/>
</dbReference>
<evidence type="ECO:0000256" key="1">
    <source>
        <dbReference type="SAM" id="MobiDB-lite"/>
    </source>
</evidence>
<dbReference type="EMBL" id="CAFBMW010000003">
    <property type="protein sequence ID" value="CAB4920298.1"/>
    <property type="molecule type" value="Genomic_DNA"/>
</dbReference>
<sequence length="165" mass="17363">MNVRARLALTSTVLLVGAATSACGGGGGAPADASEKDFCDTQSSLFADLLPEDMSAPELPSNEEMAQAVKDWGRELEEVGTPDDISDEARAGFEQLVEQAGEIDAADFSIDKLEELEQGGADASEAAQKEAEAFADYLTTTCGDPLEDIEMPELPEMPEMPGSTE</sequence>
<dbReference type="AlphaFoldDB" id="A0A6J7HLS7"/>
<gene>
    <name evidence="2" type="ORF">UFOPK3662_00576</name>
</gene>
<organism evidence="2">
    <name type="scientific">freshwater metagenome</name>
    <dbReference type="NCBI Taxonomy" id="449393"/>
    <lineage>
        <taxon>unclassified sequences</taxon>
        <taxon>metagenomes</taxon>
        <taxon>ecological metagenomes</taxon>
    </lineage>
</organism>
<feature type="region of interest" description="Disordered" evidence="1">
    <location>
        <begin position="141"/>
        <end position="165"/>
    </location>
</feature>
<feature type="compositionally biased region" description="Low complexity" evidence="1">
    <location>
        <begin position="154"/>
        <end position="165"/>
    </location>
</feature>
<proteinExistence type="predicted"/>
<reference evidence="2" key="1">
    <citation type="submission" date="2020-05" db="EMBL/GenBank/DDBJ databases">
        <authorList>
            <person name="Chiriac C."/>
            <person name="Salcher M."/>
            <person name="Ghai R."/>
            <person name="Kavagutti S V."/>
        </authorList>
    </citation>
    <scope>NUCLEOTIDE SEQUENCE</scope>
</reference>
<accession>A0A6J7HLS7</accession>